<keyword evidence="3 6" id="KW-0812">Transmembrane</keyword>
<dbReference type="InterPro" id="IPR035919">
    <property type="entry name" value="EAL_sf"/>
</dbReference>
<dbReference type="InterPro" id="IPR007895">
    <property type="entry name" value="MASE1"/>
</dbReference>
<feature type="transmembrane region" description="Helical" evidence="6">
    <location>
        <begin position="30"/>
        <end position="49"/>
    </location>
</feature>
<evidence type="ECO:0000256" key="1">
    <source>
        <dbReference type="ARBA" id="ARBA00004651"/>
    </source>
</evidence>
<feature type="domain" description="GGDEF" evidence="8">
    <location>
        <begin position="315"/>
        <end position="448"/>
    </location>
</feature>
<dbReference type="GO" id="GO:0005886">
    <property type="term" value="C:plasma membrane"/>
    <property type="evidence" value="ECO:0007669"/>
    <property type="project" value="UniProtKB-SubCell"/>
</dbReference>
<feature type="transmembrane region" description="Helical" evidence="6">
    <location>
        <begin position="205"/>
        <end position="226"/>
    </location>
</feature>
<feature type="transmembrane region" description="Helical" evidence="6">
    <location>
        <begin position="126"/>
        <end position="146"/>
    </location>
</feature>
<dbReference type="CDD" id="cd01949">
    <property type="entry name" value="GGDEF"/>
    <property type="match status" value="1"/>
</dbReference>
<dbReference type="PANTHER" id="PTHR33121:SF70">
    <property type="entry name" value="SIGNALING PROTEIN YKOW"/>
    <property type="match status" value="1"/>
</dbReference>
<dbReference type="GO" id="GO:0071111">
    <property type="term" value="F:cyclic-guanylate-specific phosphodiesterase activity"/>
    <property type="evidence" value="ECO:0007669"/>
    <property type="project" value="InterPro"/>
</dbReference>
<feature type="domain" description="EAL" evidence="7">
    <location>
        <begin position="457"/>
        <end position="706"/>
    </location>
</feature>
<evidence type="ECO:0000256" key="4">
    <source>
        <dbReference type="ARBA" id="ARBA00022989"/>
    </source>
</evidence>
<keyword evidence="4 6" id="KW-1133">Transmembrane helix</keyword>
<feature type="transmembrane region" description="Helical" evidence="6">
    <location>
        <begin position="238"/>
        <end position="259"/>
    </location>
</feature>
<dbReference type="CDD" id="cd01948">
    <property type="entry name" value="EAL"/>
    <property type="match status" value="1"/>
</dbReference>
<feature type="transmembrane region" description="Helical" evidence="6">
    <location>
        <begin position="85"/>
        <end position="106"/>
    </location>
</feature>
<evidence type="ECO:0008006" key="11">
    <source>
        <dbReference type="Google" id="ProtNLM"/>
    </source>
</evidence>
<evidence type="ECO:0000313" key="9">
    <source>
        <dbReference type="EMBL" id="GAD47738.1"/>
    </source>
</evidence>
<dbReference type="Pfam" id="PF00563">
    <property type="entry name" value="EAL"/>
    <property type="match status" value="1"/>
</dbReference>
<evidence type="ECO:0000259" key="8">
    <source>
        <dbReference type="PROSITE" id="PS50887"/>
    </source>
</evidence>
<keyword evidence="5 6" id="KW-0472">Membrane</keyword>
<sequence>MSLSEGVPVVWPAPAILLAYLAARPKKMHRMAVISCGIGGMLGMILFGWSPQVSFLMTAINLIDEIGAFWLLGKLRRGRFDWFESLNGVLSFVLVAGIISPLALAVPAALLGGTPADANFGTVCVAWFFGDSLAALVLTPLVWLALSGQLALEVRSKSHLEMIGVVALLAVVAISATGVFLQPTTPLLLLPFFPILMSAFKAERLGAVLSLIILSHIGIAATYSGLGPIAAMTGSSSWGFRALQLYLATAMMSALPAAVSLQQRRLAAEELRLLVQRLSKSELKAHNLANTDALTGLANRRYFLAELERAVSERRAFTLTIMDLNSFKEINDYWGHVVGDQILKYAGERFRHAMGSSAVLARLGGDEFAAIVFQPSRSDADRLGHRIVAALEKPILIGRKSFRVSAACGLVYAGVGGTHSSARLVARADAAMYHAKRNPDQRFVLYSSSLGADEERKVKIHDALCQPVQRGGIYPVYQPIYNLDSGALVSLEALARWDLPGLGVVPPGEFIPIAERTRVIPALTWELLTQVMGDAVHWPDHVSLSFNACAAHIATPGFVGELLHILREGGLAPHRLKLEITETAQLADSDRAMENCGILQQRGVRIVLDDFGAGYASVSYLRSMRFDEIKLDSSLTLNARKEEGLLLAKGVIKLCEALQVPCTAEHLEGFDDVSRFAELGCRYGQGFCLQEPVAAEKVAMLEPVLASLHDTGRRVA</sequence>
<comment type="subcellular location">
    <subcellularLocation>
        <location evidence="1">Cell membrane</location>
        <topology evidence="1">Multi-pass membrane protein</topology>
    </subcellularLocation>
</comment>
<dbReference type="InterPro" id="IPR043128">
    <property type="entry name" value="Rev_trsase/Diguanyl_cyclase"/>
</dbReference>
<proteinExistence type="predicted"/>
<evidence type="ECO:0000256" key="6">
    <source>
        <dbReference type="SAM" id="Phobius"/>
    </source>
</evidence>
<dbReference type="EMBL" id="BASZ01000001">
    <property type="protein sequence ID" value="GAD47738.1"/>
    <property type="molecule type" value="Genomic_DNA"/>
</dbReference>
<evidence type="ECO:0000256" key="2">
    <source>
        <dbReference type="ARBA" id="ARBA00022475"/>
    </source>
</evidence>
<protein>
    <recommendedName>
        <fullName evidence="11">Signaling protein</fullName>
    </recommendedName>
</protein>
<evidence type="ECO:0000256" key="3">
    <source>
        <dbReference type="ARBA" id="ARBA00022692"/>
    </source>
</evidence>
<dbReference type="Gene3D" id="3.20.20.450">
    <property type="entry name" value="EAL domain"/>
    <property type="match status" value="1"/>
</dbReference>
<dbReference type="eggNOG" id="COG5001">
    <property type="taxonomic scope" value="Bacteria"/>
</dbReference>
<dbReference type="InterPro" id="IPR001633">
    <property type="entry name" value="EAL_dom"/>
</dbReference>
<dbReference type="SUPFAM" id="SSF55073">
    <property type="entry name" value="Nucleotide cyclase"/>
    <property type="match status" value="1"/>
</dbReference>
<dbReference type="AlphaFoldDB" id="U2ZYZ3"/>
<dbReference type="Gene3D" id="3.30.70.270">
    <property type="match status" value="1"/>
</dbReference>
<dbReference type="SMART" id="SM00052">
    <property type="entry name" value="EAL"/>
    <property type="match status" value="1"/>
</dbReference>
<accession>U2ZYZ3</accession>
<dbReference type="SMART" id="SM00267">
    <property type="entry name" value="GGDEF"/>
    <property type="match status" value="1"/>
</dbReference>
<feature type="transmembrane region" description="Helical" evidence="6">
    <location>
        <begin position="55"/>
        <end position="73"/>
    </location>
</feature>
<dbReference type="Proteomes" id="UP000016568">
    <property type="component" value="Unassembled WGS sequence"/>
</dbReference>
<keyword evidence="2" id="KW-1003">Cell membrane</keyword>
<name>U2ZYZ3_9SPHN</name>
<dbReference type="InterPro" id="IPR000160">
    <property type="entry name" value="GGDEF_dom"/>
</dbReference>
<feature type="transmembrane region" description="Helical" evidence="6">
    <location>
        <begin position="158"/>
        <end position="181"/>
    </location>
</feature>
<comment type="caution">
    <text evidence="9">The sequence shown here is derived from an EMBL/GenBank/DDBJ whole genome shotgun (WGS) entry which is preliminary data.</text>
</comment>
<evidence type="ECO:0000259" key="7">
    <source>
        <dbReference type="PROSITE" id="PS50883"/>
    </source>
</evidence>
<dbReference type="PROSITE" id="PS50883">
    <property type="entry name" value="EAL"/>
    <property type="match status" value="1"/>
</dbReference>
<evidence type="ECO:0000256" key="5">
    <source>
        <dbReference type="ARBA" id="ARBA00023136"/>
    </source>
</evidence>
<gene>
    <name evidence="9" type="ORF">NT2_01_05120</name>
</gene>
<dbReference type="InterPro" id="IPR050706">
    <property type="entry name" value="Cyclic-di-GMP_PDE-like"/>
</dbReference>
<dbReference type="PANTHER" id="PTHR33121">
    <property type="entry name" value="CYCLIC DI-GMP PHOSPHODIESTERASE PDEF"/>
    <property type="match status" value="1"/>
</dbReference>
<keyword evidence="10" id="KW-1185">Reference proteome</keyword>
<evidence type="ECO:0000313" key="10">
    <source>
        <dbReference type="Proteomes" id="UP000016568"/>
    </source>
</evidence>
<organism evidence="9 10">
    <name type="scientific">Caenibius tardaugens NBRC 16725</name>
    <dbReference type="NCBI Taxonomy" id="1219035"/>
    <lineage>
        <taxon>Bacteria</taxon>
        <taxon>Pseudomonadati</taxon>
        <taxon>Pseudomonadota</taxon>
        <taxon>Alphaproteobacteria</taxon>
        <taxon>Sphingomonadales</taxon>
        <taxon>Erythrobacteraceae</taxon>
        <taxon>Caenibius</taxon>
    </lineage>
</organism>
<feature type="transmembrane region" description="Helical" evidence="6">
    <location>
        <begin position="6"/>
        <end position="23"/>
    </location>
</feature>
<dbReference type="Pfam" id="PF00990">
    <property type="entry name" value="GGDEF"/>
    <property type="match status" value="1"/>
</dbReference>
<dbReference type="PROSITE" id="PS50887">
    <property type="entry name" value="GGDEF"/>
    <property type="match status" value="1"/>
</dbReference>
<dbReference type="NCBIfam" id="TIGR00254">
    <property type="entry name" value="GGDEF"/>
    <property type="match status" value="1"/>
</dbReference>
<dbReference type="Pfam" id="PF05231">
    <property type="entry name" value="MASE1"/>
    <property type="match status" value="1"/>
</dbReference>
<dbReference type="InterPro" id="IPR029787">
    <property type="entry name" value="Nucleotide_cyclase"/>
</dbReference>
<dbReference type="SUPFAM" id="SSF141868">
    <property type="entry name" value="EAL domain-like"/>
    <property type="match status" value="1"/>
</dbReference>
<reference evidence="9 10" key="1">
    <citation type="submission" date="2013-09" db="EMBL/GenBank/DDBJ databases">
        <title>Whole genome shotgun sequence of Novosphingobium tardaugens NBRC 16725.</title>
        <authorList>
            <person name="Isaki S."/>
            <person name="Hosoyama A."/>
            <person name="Tsuchikane K."/>
            <person name="Katsumata H."/>
            <person name="Ando Y."/>
            <person name="Yamazaki S."/>
            <person name="Fujita N."/>
        </authorList>
    </citation>
    <scope>NUCLEOTIDE SEQUENCE [LARGE SCALE GENOMIC DNA]</scope>
    <source>
        <strain evidence="9 10">NBRC 16725</strain>
    </source>
</reference>